<dbReference type="EMBL" id="SVER01000044">
    <property type="protein sequence ID" value="MBE5920685.1"/>
    <property type="molecule type" value="Genomic_DNA"/>
</dbReference>
<comment type="caution">
    <text evidence="1">The sequence shown here is derived from an EMBL/GenBank/DDBJ whole genome shotgun (WGS) entry which is preliminary data.</text>
</comment>
<evidence type="ECO:0000313" key="1">
    <source>
        <dbReference type="EMBL" id="MBE5920685.1"/>
    </source>
</evidence>
<name>A0A927YME3_9FIRM</name>
<evidence type="ECO:0000313" key="2">
    <source>
        <dbReference type="Proteomes" id="UP000766246"/>
    </source>
</evidence>
<sequence length="101" mass="11570">MFKIVFDNAIVTSENNVSIELISWAEQTENTDGKEQAKSDDSVMLIKTEKSCAWVTFEKSLSKDVLATMRSEIIRGLRDHDLFDLTEQNESWKVSDLKILN</sequence>
<dbReference type="Proteomes" id="UP000766246">
    <property type="component" value="Unassembled WGS sequence"/>
</dbReference>
<organism evidence="1 2">
    <name type="scientific">Pseudobutyrivibrio ruminis</name>
    <dbReference type="NCBI Taxonomy" id="46206"/>
    <lineage>
        <taxon>Bacteria</taxon>
        <taxon>Bacillati</taxon>
        <taxon>Bacillota</taxon>
        <taxon>Clostridia</taxon>
        <taxon>Lachnospirales</taxon>
        <taxon>Lachnospiraceae</taxon>
        <taxon>Pseudobutyrivibrio</taxon>
    </lineage>
</organism>
<reference evidence="1" key="1">
    <citation type="submission" date="2019-04" db="EMBL/GenBank/DDBJ databases">
        <title>Evolution of Biomass-Degrading Anaerobic Consortia Revealed by Metagenomics.</title>
        <authorList>
            <person name="Peng X."/>
        </authorList>
    </citation>
    <scope>NUCLEOTIDE SEQUENCE</scope>
    <source>
        <strain evidence="1">SIG311</strain>
    </source>
</reference>
<protein>
    <submittedName>
        <fullName evidence="1">Uncharacterized protein</fullName>
    </submittedName>
</protein>
<gene>
    <name evidence="1" type="ORF">E7272_12710</name>
</gene>
<accession>A0A927YME3</accession>
<dbReference type="AlphaFoldDB" id="A0A927YME3"/>
<proteinExistence type="predicted"/>